<dbReference type="GO" id="GO:0050660">
    <property type="term" value="F:flavin adenine dinucleotide binding"/>
    <property type="evidence" value="ECO:0007669"/>
    <property type="project" value="TreeGrafter"/>
</dbReference>
<evidence type="ECO:0000259" key="2">
    <source>
        <dbReference type="Pfam" id="PF07992"/>
    </source>
</evidence>
<feature type="transmembrane region" description="Helical" evidence="1">
    <location>
        <begin position="33"/>
        <end position="52"/>
    </location>
</feature>
<keyword evidence="1" id="KW-0812">Transmembrane</keyword>
<dbReference type="GO" id="GO:0005737">
    <property type="term" value="C:cytoplasm"/>
    <property type="evidence" value="ECO:0007669"/>
    <property type="project" value="TreeGrafter"/>
</dbReference>
<dbReference type="GO" id="GO:0004174">
    <property type="term" value="F:electron-transferring-flavoprotein dehydrogenase activity"/>
    <property type="evidence" value="ECO:0007669"/>
    <property type="project" value="TreeGrafter"/>
</dbReference>
<accession>A0A1V6RIY9</accession>
<keyword evidence="4" id="KW-1185">Reference proteome</keyword>
<name>A0A1V6RIY9_9EURO</name>
<dbReference type="InterPro" id="IPR036188">
    <property type="entry name" value="FAD/NAD-bd_sf"/>
</dbReference>
<dbReference type="Proteomes" id="UP000191612">
    <property type="component" value="Unassembled WGS sequence"/>
</dbReference>
<gene>
    <name evidence="3" type="ORF">PENSOL_c004G07504</name>
</gene>
<evidence type="ECO:0000256" key="1">
    <source>
        <dbReference type="SAM" id="Phobius"/>
    </source>
</evidence>
<dbReference type="EMBL" id="MDYO01000004">
    <property type="protein sequence ID" value="OQE01566.1"/>
    <property type="molecule type" value="Genomic_DNA"/>
</dbReference>
<organism evidence="3 4">
    <name type="scientific">Penicillium solitum</name>
    <dbReference type="NCBI Taxonomy" id="60172"/>
    <lineage>
        <taxon>Eukaryota</taxon>
        <taxon>Fungi</taxon>
        <taxon>Dikarya</taxon>
        <taxon>Ascomycota</taxon>
        <taxon>Pezizomycotina</taxon>
        <taxon>Eurotiomycetes</taxon>
        <taxon>Eurotiomycetidae</taxon>
        <taxon>Eurotiales</taxon>
        <taxon>Aspergillaceae</taxon>
        <taxon>Penicillium</taxon>
    </lineage>
</organism>
<feature type="domain" description="FAD/NAD(P)-binding" evidence="2">
    <location>
        <begin position="32"/>
        <end position="344"/>
    </location>
</feature>
<dbReference type="STRING" id="60172.A0A1V6RIY9"/>
<comment type="caution">
    <text evidence="3">The sequence shown here is derived from an EMBL/GenBank/DDBJ whole genome shotgun (WGS) entry which is preliminary data.</text>
</comment>
<keyword evidence="1" id="KW-0472">Membrane</keyword>
<dbReference type="PANTHER" id="PTHR43735">
    <property type="entry name" value="APOPTOSIS-INDUCING FACTOR 1"/>
    <property type="match status" value="1"/>
</dbReference>
<sequence length="434" mass="47249">MNFDQKDVPQQTVKIPRGDLSQRHYSKTRKRRVVIVGCSYAGMSATLTLAALKDGLPIPFASYGNYSHLQEAPLAQDFNITIVDERDGFFHSVGAPLAHISPAKTHMMWKLYRGFAELKRPDINFIQGAVTNVISESQTIIYQDLAGNPQTLDYDYIIISSGLRRPWPVVPRSRKMISYLKDASTFAQRIAGAQKLGVVVIGGGVEFAGKIQTHYAGTPVTLIHSRDQLLSNEPLPEEFKLKALELLQQEGVKVILNQRVKVEELPDGTHYVRFNDGGRLHTAMVIMATASSTPASQFLPCSVLSNTGTVNVDSNLRVNAGQDIMARVFAAGDITSLPGIKLGGTAMVMGSVAGANAYASLIAEHNPSWPSAMEPYVQMKPRMALSVGNNAVCYSSSDEGVRFGDELVEPLFGSDLGWSKILTALGLKNYDSAC</sequence>
<dbReference type="Gene3D" id="3.50.50.100">
    <property type="match status" value="1"/>
</dbReference>
<evidence type="ECO:0000313" key="4">
    <source>
        <dbReference type="Proteomes" id="UP000191612"/>
    </source>
</evidence>
<protein>
    <recommendedName>
        <fullName evidence="2">FAD/NAD(P)-binding domain-containing protein</fullName>
    </recommendedName>
</protein>
<dbReference type="PANTHER" id="PTHR43735:SF24">
    <property type="entry name" value="NUCLEOTIDE-DISULPHIDE OXIDOREDUCTASE AMID-LIKE, PUTATIVE (AFU_ORTHOLOGUE AFUA_1G17180)-RELATED"/>
    <property type="match status" value="1"/>
</dbReference>
<keyword evidence="1" id="KW-1133">Transmembrane helix</keyword>
<dbReference type="InterPro" id="IPR023753">
    <property type="entry name" value="FAD/NAD-binding_dom"/>
</dbReference>
<evidence type="ECO:0000313" key="3">
    <source>
        <dbReference type="EMBL" id="OQE01566.1"/>
    </source>
</evidence>
<reference evidence="4" key="1">
    <citation type="journal article" date="2017" name="Nat. Microbiol.">
        <title>Global analysis of biosynthetic gene clusters reveals vast potential of secondary metabolite production in Penicillium species.</title>
        <authorList>
            <person name="Nielsen J.C."/>
            <person name="Grijseels S."/>
            <person name="Prigent S."/>
            <person name="Ji B."/>
            <person name="Dainat J."/>
            <person name="Nielsen K.F."/>
            <person name="Frisvad J.C."/>
            <person name="Workman M."/>
            <person name="Nielsen J."/>
        </authorList>
    </citation>
    <scope>NUCLEOTIDE SEQUENCE [LARGE SCALE GENOMIC DNA]</scope>
    <source>
        <strain evidence="4">IBT 29525</strain>
    </source>
</reference>
<dbReference type="AlphaFoldDB" id="A0A1V6RIY9"/>
<dbReference type="SUPFAM" id="SSF51905">
    <property type="entry name" value="FAD/NAD(P)-binding domain"/>
    <property type="match status" value="1"/>
</dbReference>
<dbReference type="Pfam" id="PF07992">
    <property type="entry name" value="Pyr_redox_2"/>
    <property type="match status" value="1"/>
</dbReference>
<proteinExistence type="predicted"/>